<feature type="domain" description="Glycosyl transferase family 1" evidence="1">
    <location>
        <begin position="208"/>
        <end position="350"/>
    </location>
</feature>
<dbReference type="Proteomes" id="UP000000593">
    <property type="component" value="Chromosome 1"/>
</dbReference>
<dbReference type="GO" id="GO:0016757">
    <property type="term" value="F:glycosyltransferase activity"/>
    <property type="evidence" value="ECO:0007669"/>
    <property type="project" value="InterPro"/>
</dbReference>
<organism evidence="2 3">
    <name type="scientific">Photobacterium profundum (strain SS9)</name>
    <dbReference type="NCBI Taxonomy" id="298386"/>
    <lineage>
        <taxon>Bacteria</taxon>
        <taxon>Pseudomonadati</taxon>
        <taxon>Pseudomonadota</taxon>
        <taxon>Gammaproteobacteria</taxon>
        <taxon>Vibrionales</taxon>
        <taxon>Vibrionaceae</taxon>
        <taxon>Photobacterium</taxon>
    </lineage>
</organism>
<dbReference type="InterPro" id="IPR001296">
    <property type="entry name" value="Glyco_trans_1"/>
</dbReference>
<gene>
    <name evidence="2" type="ordered locus">PBPRA0215</name>
</gene>
<protein>
    <submittedName>
        <fullName evidence="2">Hypothetical glycosyl transferase</fullName>
    </submittedName>
</protein>
<accession>Q6LVM1</accession>
<dbReference type="SUPFAM" id="SSF53756">
    <property type="entry name" value="UDP-Glycosyltransferase/glycogen phosphorylase"/>
    <property type="match status" value="1"/>
</dbReference>
<dbReference type="HOGENOM" id="CLU_009583_0_0_6"/>
<sequence>MSKNILFVVHDLKGGGIQKITVDTARYHASIGNKVKILTFKKGQDFTFDFECELEVLPLISIYLMMPWMVIYKILYKLVLRYLFPRSEFIWAGKLYAIAFKRFLKKENNTYDAIFVNGARSMHRLHSCKQENIVFSLHLPYVLSKVERSFYTDFLFKTLFSDKKIFAVSDFIKKPIELRAKELHVSNLKLETIYNPCDKNSLQKLAQKDLDFKPEFIVAVGRLCSQKRFDILIKAYDKSRIDCDLVIVGGGSDSHKNMLEKLIKDLNLEGKVHLVGFDKNPFKWMKRSRFFILSSDIEGFVLVVNEALACGAPVIATDCGPVTEILTGKLSEGIVPKGDIGALAEKIKEFNVSPIYPTAGVVSKLSFKDIINKQLSLI</sequence>
<dbReference type="GO" id="GO:1901135">
    <property type="term" value="P:carbohydrate derivative metabolic process"/>
    <property type="evidence" value="ECO:0007669"/>
    <property type="project" value="UniProtKB-ARBA"/>
</dbReference>
<dbReference type="Pfam" id="PF00534">
    <property type="entry name" value="Glycos_transf_1"/>
    <property type="match status" value="1"/>
</dbReference>
<dbReference type="eggNOG" id="COG0438">
    <property type="taxonomic scope" value="Bacteria"/>
</dbReference>
<keyword evidence="3" id="KW-1185">Reference proteome</keyword>
<reference evidence="3" key="1">
    <citation type="journal article" date="2005" name="Science">
        <title>Life at depth: Photobacterium profundum genome sequence and expression analysis.</title>
        <authorList>
            <person name="Vezzi A."/>
            <person name="Campanaro S."/>
            <person name="D'Angelo M."/>
            <person name="Simonato F."/>
            <person name="Vitulo N."/>
            <person name="Lauro F.M."/>
            <person name="Cestaro A."/>
            <person name="Malacrida G."/>
            <person name="Simionati B."/>
            <person name="Cannata N."/>
            <person name="Romualdi C."/>
            <person name="Bartlett D.H."/>
            <person name="Valle G."/>
        </authorList>
    </citation>
    <scope>NUCLEOTIDE SEQUENCE [LARGE SCALE GENOMIC DNA]</scope>
    <source>
        <strain evidence="3">ATCC BAA-1253 / SS9</strain>
    </source>
</reference>
<dbReference type="EMBL" id="CR378663">
    <property type="protein sequence ID" value="CAG18654.1"/>
    <property type="molecule type" value="Genomic_DNA"/>
</dbReference>
<evidence type="ECO:0000313" key="2">
    <source>
        <dbReference type="EMBL" id="CAG18654.1"/>
    </source>
</evidence>
<dbReference type="KEGG" id="ppr:PBPRA0215"/>
<evidence type="ECO:0000259" key="1">
    <source>
        <dbReference type="Pfam" id="PF00534"/>
    </source>
</evidence>
<dbReference type="RefSeq" id="WP_011217030.1">
    <property type="nucleotide sequence ID" value="NC_006370.1"/>
</dbReference>
<dbReference type="CDD" id="cd03811">
    <property type="entry name" value="GT4_GT28_WabH-like"/>
    <property type="match status" value="1"/>
</dbReference>
<dbReference type="Gene3D" id="3.40.50.2000">
    <property type="entry name" value="Glycogen Phosphorylase B"/>
    <property type="match status" value="2"/>
</dbReference>
<dbReference type="PANTHER" id="PTHR12526:SF630">
    <property type="entry name" value="GLYCOSYLTRANSFERASE"/>
    <property type="match status" value="1"/>
</dbReference>
<name>Q6LVM1_PHOPR</name>
<evidence type="ECO:0000313" key="3">
    <source>
        <dbReference type="Proteomes" id="UP000000593"/>
    </source>
</evidence>
<dbReference type="STRING" id="298386.PBPRA0215"/>
<dbReference type="AlphaFoldDB" id="Q6LVM1"/>
<proteinExistence type="predicted"/>
<dbReference type="PANTHER" id="PTHR12526">
    <property type="entry name" value="GLYCOSYLTRANSFERASE"/>
    <property type="match status" value="1"/>
</dbReference>
<keyword evidence="2" id="KW-0808">Transferase</keyword>